<name>A0A6M3IZQ3_9ZZZZ</name>
<reference evidence="1" key="1">
    <citation type="submission" date="2020-03" db="EMBL/GenBank/DDBJ databases">
        <title>The deep terrestrial virosphere.</title>
        <authorList>
            <person name="Holmfeldt K."/>
            <person name="Nilsson E."/>
            <person name="Simone D."/>
            <person name="Lopez-Fernandez M."/>
            <person name="Wu X."/>
            <person name="de Brujin I."/>
            <person name="Lundin D."/>
            <person name="Andersson A."/>
            <person name="Bertilsson S."/>
            <person name="Dopson M."/>
        </authorList>
    </citation>
    <scope>NUCLEOTIDE SEQUENCE</scope>
    <source>
        <strain evidence="1">MM415B00664</strain>
    </source>
</reference>
<dbReference type="Pfam" id="PF23899">
    <property type="entry name" value="SU10_portal"/>
    <property type="match status" value="1"/>
</dbReference>
<organism evidence="1">
    <name type="scientific">viral metagenome</name>
    <dbReference type="NCBI Taxonomy" id="1070528"/>
    <lineage>
        <taxon>unclassified sequences</taxon>
        <taxon>metagenomes</taxon>
        <taxon>organismal metagenomes</taxon>
    </lineage>
</organism>
<dbReference type="InterPro" id="IPR056909">
    <property type="entry name" value="SU10_portal"/>
</dbReference>
<sequence length="504" mass="58294">MFNALTFGKGIAKVYWRKEQRIAPKRQYIPIPQFDRMGRIIGVQAKSKVVNQMQMIYDGPYAEIIHNKLFVPHPMYRDIQKMPFVFCVYQKSVDHLQRLQQKGIYRNVNEIGWPSGGSPGSGASDTSAGHDTVEKFVKSIEIEGANYYEESDSERQAPMVDIIEGYGKYIFPEDEAPYEIGSGIKIKGPETEAIVHIGNYKEILSLQKNTYGIRPFFDIGAYYHPEMYWDIGLVRLGKGIQEQYNNLGNLRMQNAMMLVNQMIKVRRDADIPPEALIWKPFGLIPVDDMTDVEPIVTPDAFQSNVFREQEQFFTETLDDMLGMYKYGQGGTPDRQEHVGTIRSLQSLGEARTKLLMMTMDHTGFRPLLKHMMRLNLFHLSDGIESRINTAQGQGFTPLFPGDLHMEYDFSARYTGMEPALGKQYRAQQLLVLAQTWQQSPYLQHHQFMKAIMELMDFQDTDKYVKSPQQLQQEQQQMMKQQMMMENMKSENKMKEGFVKEIARK</sequence>
<proteinExistence type="predicted"/>
<dbReference type="EMBL" id="MT141488">
    <property type="protein sequence ID" value="QJA63020.1"/>
    <property type="molecule type" value="Genomic_DNA"/>
</dbReference>
<gene>
    <name evidence="1" type="ORF">MM415B00664_0011</name>
</gene>
<dbReference type="AlphaFoldDB" id="A0A6M3IZQ3"/>
<accession>A0A6M3IZQ3</accession>
<protein>
    <submittedName>
        <fullName evidence="1">Putative portal protein</fullName>
    </submittedName>
</protein>
<evidence type="ECO:0000313" key="1">
    <source>
        <dbReference type="EMBL" id="QJA63020.1"/>
    </source>
</evidence>